<dbReference type="Proteomes" id="UP000481288">
    <property type="component" value="Unassembled WGS sequence"/>
</dbReference>
<keyword evidence="3 5" id="KW-0479">Metal-binding</keyword>
<evidence type="ECO:0000256" key="3">
    <source>
        <dbReference type="ARBA" id="ARBA00022723"/>
    </source>
</evidence>
<dbReference type="PANTHER" id="PTHR47582:SF1">
    <property type="entry name" value="P450, PUTATIVE (EUROFUNG)-RELATED"/>
    <property type="match status" value="1"/>
</dbReference>
<feature type="binding site" description="axial binding residue" evidence="5">
    <location>
        <position position="440"/>
    </location>
    <ligand>
        <name>heme</name>
        <dbReference type="ChEBI" id="CHEBI:30413"/>
    </ligand>
    <ligandPart>
        <name>Fe</name>
        <dbReference type="ChEBI" id="CHEBI:18248"/>
    </ligandPart>
</feature>
<dbReference type="EMBL" id="QGMG01002515">
    <property type="protein sequence ID" value="TVY36727.1"/>
    <property type="molecule type" value="Genomic_DNA"/>
</dbReference>
<evidence type="ECO:0000313" key="7">
    <source>
        <dbReference type="EMBL" id="TVY36727.1"/>
    </source>
</evidence>
<dbReference type="PRINTS" id="PR00465">
    <property type="entry name" value="EP450IV"/>
</dbReference>
<dbReference type="SUPFAM" id="SSF48264">
    <property type="entry name" value="Cytochrome P450"/>
    <property type="match status" value="1"/>
</dbReference>
<dbReference type="GO" id="GO:0004497">
    <property type="term" value="F:monooxygenase activity"/>
    <property type="evidence" value="ECO:0007669"/>
    <property type="project" value="InterPro"/>
</dbReference>
<evidence type="ECO:0000256" key="2">
    <source>
        <dbReference type="ARBA" id="ARBA00010617"/>
    </source>
</evidence>
<keyword evidence="6" id="KW-0472">Membrane</keyword>
<feature type="non-terminal residue" evidence="7">
    <location>
        <position position="1"/>
    </location>
</feature>
<feature type="transmembrane region" description="Helical" evidence="6">
    <location>
        <begin position="12"/>
        <end position="34"/>
    </location>
</feature>
<evidence type="ECO:0000256" key="5">
    <source>
        <dbReference type="PIRSR" id="PIRSR602403-1"/>
    </source>
</evidence>
<dbReference type="OrthoDB" id="3366823at2759"/>
<gene>
    <name evidence="7" type="primary">CYP7B1_1</name>
    <name evidence="7" type="ORF">LCER1_G009274</name>
</gene>
<evidence type="ECO:0000256" key="1">
    <source>
        <dbReference type="ARBA" id="ARBA00001971"/>
    </source>
</evidence>
<dbReference type="Gene3D" id="1.10.630.10">
    <property type="entry name" value="Cytochrome P450"/>
    <property type="match status" value="1"/>
</dbReference>
<comment type="similarity">
    <text evidence="2">Belongs to the cytochrome P450 family.</text>
</comment>
<dbReference type="GO" id="GO:0016705">
    <property type="term" value="F:oxidoreductase activity, acting on paired donors, with incorporation or reduction of molecular oxygen"/>
    <property type="evidence" value="ECO:0007669"/>
    <property type="project" value="InterPro"/>
</dbReference>
<sequence>GSFTTSYNSNSMPSTLTLVIGSVAALYLFLAALLRFTQDDKEPPALETWLPFLSPLRGVVLGMQEFTVKLRDKYRLPIYTLRLPGQRIYVVNSIALIPSLQRQIKAIAFAPIEAQAAARVMGVGPAGNAIIGAENMREHGSYLATFVPSTLPALAPGPGLDAINRAAIECISTSLARIESSQTVDLFSWVRGEMFAATTQAVYGPKNPFRDPALEQAWYVFEPTIMIHMLKAWPSVLARKALHAREHLLIPAFEKYFAEKSHLQGSTLVQARYKHNTSHGLRGRDVAATEVGQMIATLTNSVAAAFWMVYHVFSDALVLEQCRQEVSQLVHVDSDGFHNADLANVTSACPVLLSTWQETLRFVHVGVSARIVMEDTMLDNKYLLKKGATVMTVAPVQHTDVSVWGSTANTFNHRRFLREPGKKRTNPVAFRSFGGGTVLCPGRHFVTTEVMSLVALLLLRFDVKPATENGMWEEPRKVTPMTSSMPTPKDELKVHVIPRDNNKMRVSFSVEMKGVDIVAEDIIKDSF</sequence>
<evidence type="ECO:0000256" key="6">
    <source>
        <dbReference type="SAM" id="Phobius"/>
    </source>
</evidence>
<evidence type="ECO:0000256" key="4">
    <source>
        <dbReference type="ARBA" id="ARBA00023004"/>
    </source>
</evidence>
<keyword evidence="8" id="KW-1185">Reference proteome</keyword>
<dbReference type="GO" id="GO:0020037">
    <property type="term" value="F:heme binding"/>
    <property type="evidence" value="ECO:0007669"/>
    <property type="project" value="InterPro"/>
</dbReference>
<protein>
    <submittedName>
        <fullName evidence="7">25-hydroxycholesterol 7-alpha-hydroxylase</fullName>
    </submittedName>
</protein>
<comment type="caution">
    <text evidence="7">The sequence shown here is derived from an EMBL/GenBank/DDBJ whole genome shotgun (WGS) entry which is preliminary data.</text>
</comment>
<proteinExistence type="inferred from homology"/>
<dbReference type="InterPro" id="IPR036396">
    <property type="entry name" value="Cyt_P450_sf"/>
</dbReference>
<keyword evidence="6" id="KW-1133">Transmembrane helix</keyword>
<evidence type="ECO:0000313" key="8">
    <source>
        <dbReference type="Proteomes" id="UP000481288"/>
    </source>
</evidence>
<accession>A0A7D8YG94</accession>
<organism evidence="7 8">
    <name type="scientific">Lachnellula cervina</name>
    <dbReference type="NCBI Taxonomy" id="1316786"/>
    <lineage>
        <taxon>Eukaryota</taxon>
        <taxon>Fungi</taxon>
        <taxon>Dikarya</taxon>
        <taxon>Ascomycota</taxon>
        <taxon>Pezizomycotina</taxon>
        <taxon>Leotiomycetes</taxon>
        <taxon>Helotiales</taxon>
        <taxon>Lachnaceae</taxon>
        <taxon>Lachnellula</taxon>
    </lineage>
</organism>
<dbReference type="InterPro" id="IPR001128">
    <property type="entry name" value="Cyt_P450"/>
</dbReference>
<dbReference type="CDD" id="cd11040">
    <property type="entry name" value="CYP7_CYP8-like"/>
    <property type="match status" value="1"/>
</dbReference>
<dbReference type="PANTHER" id="PTHR47582">
    <property type="entry name" value="P450, PUTATIVE (EUROFUNG)-RELATED"/>
    <property type="match status" value="1"/>
</dbReference>
<comment type="cofactor">
    <cofactor evidence="1 5">
        <name>heme</name>
        <dbReference type="ChEBI" id="CHEBI:30413"/>
    </cofactor>
</comment>
<dbReference type="Pfam" id="PF00067">
    <property type="entry name" value="p450"/>
    <property type="match status" value="1"/>
</dbReference>
<keyword evidence="5" id="KW-0349">Heme</keyword>
<dbReference type="InterPro" id="IPR053007">
    <property type="entry name" value="CYP450_monoxygenase_sec-met"/>
</dbReference>
<dbReference type="GO" id="GO:0005506">
    <property type="term" value="F:iron ion binding"/>
    <property type="evidence" value="ECO:0007669"/>
    <property type="project" value="InterPro"/>
</dbReference>
<dbReference type="AlphaFoldDB" id="A0A7D8YG94"/>
<name>A0A7D8YG94_9HELO</name>
<reference evidence="7 8" key="1">
    <citation type="submission" date="2018-05" db="EMBL/GenBank/DDBJ databases">
        <title>Whole genome sequencing for identification of molecular markers to develop diagnostic detection tools for the regulated plant pathogen Lachnellula willkommii.</title>
        <authorList>
            <person name="Giroux E."/>
            <person name="Bilodeau G."/>
        </authorList>
    </citation>
    <scope>NUCLEOTIDE SEQUENCE [LARGE SCALE GENOMIC DNA]</scope>
    <source>
        <strain evidence="7 8">CBS 625.97</strain>
    </source>
</reference>
<keyword evidence="6" id="KW-0812">Transmembrane</keyword>
<dbReference type="InterPro" id="IPR002403">
    <property type="entry name" value="Cyt_P450_E_grp-IV"/>
</dbReference>
<keyword evidence="4 5" id="KW-0408">Iron</keyword>